<dbReference type="EMBL" id="BK032722">
    <property type="protein sequence ID" value="DAF56830.1"/>
    <property type="molecule type" value="Genomic_DNA"/>
</dbReference>
<organism evidence="1">
    <name type="scientific">Siphoviridae sp. ctKFk2</name>
    <dbReference type="NCBI Taxonomy" id="2827841"/>
    <lineage>
        <taxon>Viruses</taxon>
        <taxon>Duplodnaviria</taxon>
        <taxon>Heunggongvirae</taxon>
        <taxon>Uroviricota</taxon>
        <taxon>Caudoviricetes</taxon>
    </lineage>
</organism>
<evidence type="ECO:0000313" key="1">
    <source>
        <dbReference type="EMBL" id="DAF56830.1"/>
    </source>
</evidence>
<sequence length="165" mass="19470">MSDKRWNISTILCGECDKEITNIQNIFDILYIDDSNTASFNIVTFINAIRCDEQKFGLYYYIEKLEKKSCQMAYVCNSRHQRAQSKEEQAENEFPETRIEGVTIKSTRFKISDFYFPGEGNYELMVYKYDDNDVQPVDRDNNGDSMRFAEEEHLVAVYPFKVLRK</sequence>
<accession>A0A8S5T0T3</accession>
<proteinExistence type="predicted"/>
<name>A0A8S5T0T3_9CAUD</name>
<protein>
    <submittedName>
        <fullName evidence="1">Uncharacterized protein</fullName>
    </submittedName>
</protein>
<reference evidence="1" key="1">
    <citation type="journal article" date="2021" name="Proc. Natl. Acad. Sci. U.S.A.">
        <title>A Catalog of Tens of Thousands of Viruses from Human Metagenomes Reveals Hidden Associations with Chronic Diseases.</title>
        <authorList>
            <person name="Tisza M.J."/>
            <person name="Buck C.B."/>
        </authorList>
    </citation>
    <scope>NUCLEOTIDE SEQUENCE</scope>
    <source>
        <strain evidence="1">CtKFk2</strain>
    </source>
</reference>